<dbReference type="InterPro" id="IPR019410">
    <property type="entry name" value="Methyltransf_16"/>
</dbReference>
<comment type="subcellular location">
    <subcellularLocation>
        <location evidence="2">Cytoplasm</location>
    </subcellularLocation>
    <subcellularLocation>
        <location evidence="1">Nucleus</location>
    </subcellularLocation>
</comment>
<evidence type="ECO:0000256" key="1">
    <source>
        <dbReference type="ARBA" id="ARBA00004123"/>
    </source>
</evidence>
<dbReference type="GO" id="GO:0032259">
    <property type="term" value="P:methylation"/>
    <property type="evidence" value="ECO:0007669"/>
    <property type="project" value="UniProtKB-KW"/>
</dbReference>
<evidence type="ECO:0000313" key="9">
    <source>
        <dbReference type="EMBL" id="CAD7197805.1"/>
    </source>
</evidence>
<dbReference type="CDD" id="cd02440">
    <property type="entry name" value="AdoMet_MTases"/>
    <property type="match status" value="1"/>
</dbReference>
<dbReference type="AlphaFoldDB" id="A0A7R8VG00"/>
<evidence type="ECO:0000256" key="4">
    <source>
        <dbReference type="ARBA" id="ARBA00020594"/>
    </source>
</evidence>
<sequence length="301" mass="33285">MSVACNGLPPQRVLGEGRNEVARQRWKLLACALHKNADTGPRLDDVISLRRFTSYQLITSCPLERSDPPWFQYSATLARETYHVDVRHPVRPFTATELMGFNNTGNICVWPSEEVLAYHVLGSLLEFRGQAVLELGGGMTCLAGLMLAKYSAAASVRLTDGNRLAVDNLGHVVERNGLGGNGGVTFSVLQWGDLEALGGQTYDAVLSADCLFFDDARRDLVETVWAALRPNGVALVMAPGRGGTLAKFAEEARLRGFTCASSQRYNEHVWRRHLEMKNSCNYDEDIHYPLLLTLTKTLDQN</sequence>
<dbReference type="GO" id="GO:0018025">
    <property type="term" value="F:calmodulin-lysine N-methyltransferase activity"/>
    <property type="evidence" value="ECO:0007669"/>
    <property type="project" value="UniProtKB-EC"/>
</dbReference>
<dbReference type="InterPro" id="IPR029063">
    <property type="entry name" value="SAM-dependent_MTases_sf"/>
</dbReference>
<dbReference type="SUPFAM" id="SSF53335">
    <property type="entry name" value="S-adenosyl-L-methionine-dependent methyltransferases"/>
    <property type="match status" value="1"/>
</dbReference>
<dbReference type="EMBL" id="OA565843">
    <property type="protein sequence ID" value="CAD7197805.1"/>
    <property type="molecule type" value="Genomic_DNA"/>
</dbReference>
<dbReference type="GO" id="GO:0005737">
    <property type="term" value="C:cytoplasm"/>
    <property type="evidence" value="ECO:0007669"/>
    <property type="project" value="UniProtKB-SubCell"/>
</dbReference>
<dbReference type="GO" id="GO:0005634">
    <property type="term" value="C:nucleus"/>
    <property type="evidence" value="ECO:0007669"/>
    <property type="project" value="UniProtKB-SubCell"/>
</dbReference>
<accession>A0A7R8VG00</accession>
<dbReference type="Pfam" id="PF10294">
    <property type="entry name" value="Methyltransf_16"/>
    <property type="match status" value="1"/>
</dbReference>
<evidence type="ECO:0000256" key="2">
    <source>
        <dbReference type="ARBA" id="ARBA00004496"/>
    </source>
</evidence>
<evidence type="ECO:0000256" key="5">
    <source>
        <dbReference type="ARBA" id="ARBA00022490"/>
    </source>
</evidence>
<dbReference type="Gene3D" id="3.40.50.150">
    <property type="entry name" value="Vaccinia Virus protein VP39"/>
    <property type="match status" value="1"/>
</dbReference>
<dbReference type="InterPro" id="IPR025800">
    <property type="entry name" value="CaM-Lys-N-MeTrfase"/>
</dbReference>
<evidence type="ECO:0000256" key="7">
    <source>
        <dbReference type="ARBA" id="ARBA00022679"/>
    </source>
</evidence>
<proteinExistence type="predicted"/>
<reference evidence="9" key="1">
    <citation type="submission" date="2020-11" db="EMBL/GenBank/DDBJ databases">
        <authorList>
            <person name="Tran Van P."/>
        </authorList>
    </citation>
    <scope>NUCLEOTIDE SEQUENCE</scope>
</reference>
<name>A0A7R8VG00_TIMDO</name>
<keyword evidence="7" id="KW-0808">Transferase</keyword>
<dbReference type="PANTHER" id="PTHR13539:SF3">
    <property type="entry name" value="CALMODULIN-LYSINE N-METHYLTRANSFERASE"/>
    <property type="match status" value="1"/>
</dbReference>
<keyword evidence="6" id="KW-0489">Methyltransferase</keyword>
<keyword evidence="8" id="KW-0539">Nucleus</keyword>
<gene>
    <name evidence="9" type="ORF">TDIB3V08_LOCUS4105</name>
</gene>
<evidence type="ECO:0000256" key="6">
    <source>
        <dbReference type="ARBA" id="ARBA00022603"/>
    </source>
</evidence>
<organism evidence="9">
    <name type="scientific">Timema douglasi</name>
    <name type="common">Walking stick</name>
    <dbReference type="NCBI Taxonomy" id="61478"/>
    <lineage>
        <taxon>Eukaryota</taxon>
        <taxon>Metazoa</taxon>
        <taxon>Ecdysozoa</taxon>
        <taxon>Arthropoda</taxon>
        <taxon>Hexapoda</taxon>
        <taxon>Insecta</taxon>
        <taxon>Pterygota</taxon>
        <taxon>Neoptera</taxon>
        <taxon>Polyneoptera</taxon>
        <taxon>Phasmatodea</taxon>
        <taxon>Timematodea</taxon>
        <taxon>Timematoidea</taxon>
        <taxon>Timematidae</taxon>
        <taxon>Timema</taxon>
    </lineage>
</organism>
<protein>
    <recommendedName>
        <fullName evidence="4">Calmodulin-lysine N-methyltransferase</fullName>
        <ecNumber evidence="3">2.1.1.60</ecNumber>
    </recommendedName>
</protein>
<dbReference type="EC" id="2.1.1.60" evidence="3"/>
<evidence type="ECO:0000256" key="3">
    <source>
        <dbReference type="ARBA" id="ARBA00011914"/>
    </source>
</evidence>
<evidence type="ECO:0000256" key="8">
    <source>
        <dbReference type="ARBA" id="ARBA00023242"/>
    </source>
</evidence>
<dbReference type="PANTHER" id="PTHR13539">
    <property type="entry name" value="CALMODULIN-LYSINE N-METHYLTRANSFERASE"/>
    <property type="match status" value="1"/>
</dbReference>
<keyword evidence="5" id="KW-0963">Cytoplasm</keyword>